<comment type="subcellular location">
    <subcellularLocation>
        <location evidence="1">Nucleus</location>
    </subcellularLocation>
</comment>
<dbReference type="GO" id="GO:0005634">
    <property type="term" value="C:nucleus"/>
    <property type="evidence" value="ECO:0007669"/>
    <property type="project" value="UniProtKB-SubCell"/>
</dbReference>
<evidence type="ECO:0000256" key="3">
    <source>
        <dbReference type="ARBA" id="ARBA00008212"/>
    </source>
</evidence>
<evidence type="ECO:0000256" key="12">
    <source>
        <dbReference type="ARBA" id="ARBA00032533"/>
    </source>
</evidence>
<evidence type="ECO:0000259" key="13">
    <source>
        <dbReference type="Pfam" id="PF11789"/>
    </source>
</evidence>
<evidence type="ECO:0000256" key="11">
    <source>
        <dbReference type="ARBA" id="ARBA00031731"/>
    </source>
</evidence>
<evidence type="ECO:0000256" key="1">
    <source>
        <dbReference type="ARBA" id="ARBA00004123"/>
    </source>
</evidence>
<dbReference type="PANTHER" id="PTHR21330">
    <property type="entry name" value="E3 SUMO-PROTEIN LIGASE NSE2"/>
    <property type="match status" value="1"/>
</dbReference>
<evidence type="ECO:0000256" key="5">
    <source>
        <dbReference type="ARBA" id="ARBA00022679"/>
    </source>
</evidence>
<dbReference type="GO" id="GO:0061665">
    <property type="term" value="F:SUMO ligase activity"/>
    <property type="evidence" value="ECO:0007669"/>
    <property type="project" value="TreeGrafter"/>
</dbReference>
<accession>A0A6A4JSG0</accession>
<dbReference type="CDD" id="cd16651">
    <property type="entry name" value="SPL-RING_NSE2"/>
    <property type="match status" value="1"/>
</dbReference>
<dbReference type="AlphaFoldDB" id="A0A6A4JSG0"/>
<keyword evidence="5" id="KW-0808">Transferase</keyword>
<comment type="caution">
    <text evidence="14">The sequence shown here is derived from an EMBL/GenBank/DDBJ whole genome shotgun (WGS) entry which is preliminary data.</text>
</comment>
<dbReference type="InterPro" id="IPR004181">
    <property type="entry name" value="Znf_MIZ"/>
</dbReference>
<comment type="pathway">
    <text evidence="2">Protein modification; protein sumoylation.</text>
</comment>
<reference evidence="14" key="1">
    <citation type="journal article" date="2021" name="Mol. Ecol. Resour.">
        <title>Apolygus lucorum genome provides insights into omnivorousness and mesophyll feeding.</title>
        <authorList>
            <person name="Liu Y."/>
            <person name="Liu H."/>
            <person name="Wang H."/>
            <person name="Huang T."/>
            <person name="Liu B."/>
            <person name="Yang B."/>
            <person name="Yin L."/>
            <person name="Li B."/>
            <person name="Zhang Y."/>
            <person name="Zhang S."/>
            <person name="Jiang F."/>
            <person name="Zhang X."/>
            <person name="Ren Y."/>
            <person name="Wang B."/>
            <person name="Wang S."/>
            <person name="Lu Y."/>
            <person name="Wu K."/>
            <person name="Fan W."/>
            <person name="Wang G."/>
        </authorList>
    </citation>
    <scope>NUCLEOTIDE SEQUENCE</scope>
    <source>
        <strain evidence="14">12Hb</strain>
    </source>
</reference>
<dbReference type="Proteomes" id="UP000466442">
    <property type="component" value="Linkage Group LG9"/>
</dbReference>
<proteinExistence type="inferred from homology"/>
<dbReference type="GO" id="GO:0000724">
    <property type="term" value="P:double-strand break repair via homologous recombination"/>
    <property type="evidence" value="ECO:0007669"/>
    <property type="project" value="InterPro"/>
</dbReference>
<evidence type="ECO:0000256" key="7">
    <source>
        <dbReference type="ARBA" id="ARBA00022771"/>
    </source>
</evidence>
<dbReference type="GO" id="GO:0008270">
    <property type="term" value="F:zinc ion binding"/>
    <property type="evidence" value="ECO:0007669"/>
    <property type="project" value="UniProtKB-KW"/>
</dbReference>
<evidence type="ECO:0000256" key="9">
    <source>
        <dbReference type="ARBA" id="ARBA00022833"/>
    </source>
</evidence>
<keyword evidence="7" id="KW-0863">Zinc-finger</keyword>
<evidence type="ECO:0000313" key="14">
    <source>
        <dbReference type="EMBL" id="KAF6205240.1"/>
    </source>
</evidence>
<dbReference type="Pfam" id="PF11789">
    <property type="entry name" value="zf-Nse"/>
    <property type="match status" value="1"/>
</dbReference>
<dbReference type="GO" id="GO:0030915">
    <property type="term" value="C:Smc5-Smc6 complex"/>
    <property type="evidence" value="ECO:0007669"/>
    <property type="project" value="InterPro"/>
</dbReference>
<evidence type="ECO:0000256" key="10">
    <source>
        <dbReference type="ARBA" id="ARBA00023242"/>
    </source>
</evidence>
<dbReference type="Gene3D" id="3.30.40.10">
    <property type="entry name" value="Zinc/RING finger domain, C3HC4 (zinc finger)"/>
    <property type="match status" value="1"/>
</dbReference>
<keyword evidence="6" id="KW-0479">Metal-binding</keyword>
<keyword evidence="8" id="KW-0833">Ubl conjugation pathway</keyword>
<evidence type="ECO:0000256" key="6">
    <source>
        <dbReference type="ARBA" id="ARBA00022723"/>
    </source>
</evidence>
<organism evidence="14 15">
    <name type="scientific">Apolygus lucorum</name>
    <name type="common">Small green plant bug</name>
    <name type="synonym">Lygocoris lucorum</name>
    <dbReference type="NCBI Taxonomy" id="248454"/>
    <lineage>
        <taxon>Eukaryota</taxon>
        <taxon>Metazoa</taxon>
        <taxon>Ecdysozoa</taxon>
        <taxon>Arthropoda</taxon>
        <taxon>Hexapoda</taxon>
        <taxon>Insecta</taxon>
        <taxon>Pterygota</taxon>
        <taxon>Neoptera</taxon>
        <taxon>Paraneoptera</taxon>
        <taxon>Hemiptera</taxon>
        <taxon>Heteroptera</taxon>
        <taxon>Panheteroptera</taxon>
        <taxon>Cimicomorpha</taxon>
        <taxon>Miridae</taxon>
        <taxon>Mirini</taxon>
        <taxon>Apolygus</taxon>
    </lineage>
</organism>
<gene>
    <name evidence="14" type="ORF">GE061_019407</name>
</gene>
<dbReference type="OrthoDB" id="26899at2759"/>
<name>A0A6A4JSG0_APOLU</name>
<dbReference type="InterPro" id="IPR013083">
    <property type="entry name" value="Znf_RING/FYVE/PHD"/>
</dbReference>
<dbReference type="InterPro" id="IPR026846">
    <property type="entry name" value="Nse2(Mms21)"/>
</dbReference>
<keyword evidence="10" id="KW-0539">Nucleus</keyword>
<comment type="similarity">
    <text evidence="3">Belongs to the NSE2 family.</text>
</comment>
<dbReference type="GO" id="GO:0016925">
    <property type="term" value="P:protein sumoylation"/>
    <property type="evidence" value="ECO:0007669"/>
    <property type="project" value="UniProtKB-UniPathway"/>
</dbReference>
<sequence>MDAEWEKQWEDHRKRIQEVTKLIVDNSGGLESSNDLLDKVRGVVKDSVGVRTEVSKLTTIMQNVLSEVDASDDMNKVKINELHDIESQKDVMTPTFNYESQFESFLGNLRQDAEDSFVVSQQADTASVDPWTKKPIEQPLRSKSCGHVYDKSSVLALTKMKKAFKCPYIGCTVRVTMQDLEED</sequence>
<keyword evidence="9" id="KW-0862">Zinc</keyword>
<evidence type="ECO:0000256" key="2">
    <source>
        <dbReference type="ARBA" id="ARBA00004718"/>
    </source>
</evidence>
<protein>
    <recommendedName>
        <fullName evidence="4">E3 SUMO-protein ligase NSE2</fullName>
    </recommendedName>
    <alternativeName>
        <fullName evidence="11">E3 SUMO-protein transferase NSE2</fullName>
    </alternativeName>
    <alternativeName>
        <fullName evidence="12">Non-structural maintenance of chromosomes element 2 homolog</fullName>
    </alternativeName>
</protein>
<evidence type="ECO:0000256" key="4">
    <source>
        <dbReference type="ARBA" id="ARBA00020923"/>
    </source>
</evidence>
<dbReference type="PANTHER" id="PTHR21330:SF1">
    <property type="entry name" value="E3 SUMO-PROTEIN LIGASE NSE2"/>
    <property type="match status" value="1"/>
</dbReference>
<feature type="domain" description="SP-RING-type" evidence="13">
    <location>
        <begin position="123"/>
        <end position="172"/>
    </location>
</feature>
<evidence type="ECO:0000256" key="8">
    <source>
        <dbReference type="ARBA" id="ARBA00022786"/>
    </source>
</evidence>
<dbReference type="UniPathway" id="UPA00886"/>
<evidence type="ECO:0000313" key="15">
    <source>
        <dbReference type="Proteomes" id="UP000466442"/>
    </source>
</evidence>
<dbReference type="EMBL" id="WIXP02000009">
    <property type="protein sequence ID" value="KAF6205240.1"/>
    <property type="molecule type" value="Genomic_DNA"/>
</dbReference>
<keyword evidence="15" id="KW-1185">Reference proteome</keyword>